<dbReference type="Proteomes" id="UP000466683">
    <property type="component" value="Chromosome"/>
</dbReference>
<evidence type="ECO:0000256" key="1">
    <source>
        <dbReference type="SAM" id="MobiDB-lite"/>
    </source>
</evidence>
<evidence type="ECO:0000313" key="4">
    <source>
        <dbReference type="Proteomes" id="UP000466683"/>
    </source>
</evidence>
<name>A0ABM7IRN2_9MYCO</name>
<dbReference type="EMBL" id="AP022579">
    <property type="protein sequence ID" value="BBX89464.1"/>
    <property type="molecule type" value="Genomic_DNA"/>
</dbReference>
<protein>
    <submittedName>
        <fullName evidence="3">Uncharacterized protein</fullName>
    </submittedName>
</protein>
<gene>
    <name evidence="3" type="ORF">MBOE_11130</name>
</gene>
<reference evidence="3 4" key="1">
    <citation type="journal article" date="2019" name="Emerg. Microbes Infect.">
        <title>Comprehensive subspecies identification of 175 nontuberculous mycobacteria species based on 7547 genomic profiles.</title>
        <authorList>
            <person name="Matsumoto Y."/>
            <person name="Kinjo T."/>
            <person name="Motooka D."/>
            <person name="Nabeya D."/>
            <person name="Jung N."/>
            <person name="Uechi K."/>
            <person name="Horii T."/>
            <person name="Iida T."/>
            <person name="Fujita J."/>
            <person name="Nakamura S."/>
        </authorList>
    </citation>
    <scope>NUCLEOTIDE SEQUENCE [LARGE SCALE GENOMIC DNA]</scope>
    <source>
        <strain evidence="3 4">JCM 15653</strain>
    </source>
</reference>
<accession>A0ABM7IRN2</accession>
<proteinExistence type="predicted"/>
<evidence type="ECO:0000256" key="2">
    <source>
        <dbReference type="SAM" id="Phobius"/>
    </source>
</evidence>
<keyword evidence="2" id="KW-1133">Transmembrane helix</keyword>
<keyword evidence="2" id="KW-0812">Transmembrane</keyword>
<sequence length="231" mass="24156">MVMSTLRRRLLVYSAPVALVLVVAIVKLLSVVVIGQSAAASFTARDTEALAGEVGRLQMLNVVQPGKASFAAGALAVLQDRLTDADRHFTDAVARLDGDESCSARVNLELVRETLGDRATAVSDSRMALGHYLAARDVVARAPDGCFAGNTDPDEDRRAIRDAAPARLNSKIDASTIVPPAAQAPPPSAPQSPPPGSAGTAPSQQPPNRLDPTAGDPLDRLQQILRDAARG</sequence>
<organism evidence="3 4">
    <name type="scientific">Mycolicibacterium boenickei</name>
    <dbReference type="NCBI Taxonomy" id="146017"/>
    <lineage>
        <taxon>Bacteria</taxon>
        <taxon>Bacillati</taxon>
        <taxon>Actinomycetota</taxon>
        <taxon>Actinomycetes</taxon>
        <taxon>Mycobacteriales</taxon>
        <taxon>Mycobacteriaceae</taxon>
        <taxon>Mycolicibacterium</taxon>
    </lineage>
</organism>
<keyword evidence="2" id="KW-0472">Membrane</keyword>
<evidence type="ECO:0000313" key="3">
    <source>
        <dbReference type="EMBL" id="BBX89464.1"/>
    </source>
</evidence>
<keyword evidence="4" id="KW-1185">Reference proteome</keyword>
<feature type="region of interest" description="Disordered" evidence="1">
    <location>
        <begin position="178"/>
        <end position="231"/>
    </location>
</feature>
<feature type="transmembrane region" description="Helical" evidence="2">
    <location>
        <begin position="12"/>
        <end position="35"/>
    </location>
</feature>
<feature type="compositionally biased region" description="Pro residues" evidence="1">
    <location>
        <begin position="182"/>
        <end position="196"/>
    </location>
</feature>